<dbReference type="Pfam" id="PF00067">
    <property type="entry name" value="p450"/>
    <property type="match status" value="1"/>
</dbReference>
<reference evidence="6 7" key="1">
    <citation type="submission" date="2020-06" db="EMBL/GenBank/DDBJ databases">
        <title>Transcriptomic and genomic resources for Thalictrum thalictroides and T. hernandezii: Facilitating candidate gene discovery in an emerging model plant lineage.</title>
        <authorList>
            <person name="Arias T."/>
            <person name="Riano-Pachon D.M."/>
            <person name="Di Stilio V.S."/>
        </authorList>
    </citation>
    <scope>NUCLEOTIDE SEQUENCE [LARGE SCALE GENOMIC DNA]</scope>
    <source>
        <strain evidence="7">cv. WT478/WT964</strain>
        <tissue evidence="6">Leaves</tissue>
    </source>
</reference>
<dbReference type="CDD" id="cd11072">
    <property type="entry name" value="CYP71-like"/>
    <property type="match status" value="1"/>
</dbReference>
<evidence type="ECO:0000256" key="2">
    <source>
        <dbReference type="ARBA" id="ARBA00022723"/>
    </source>
</evidence>
<gene>
    <name evidence="6" type="ORF">FRX31_008384</name>
</gene>
<comment type="cofactor">
    <cofactor evidence="4">
        <name>heme</name>
        <dbReference type="ChEBI" id="CHEBI:30413"/>
    </cofactor>
</comment>
<dbReference type="GO" id="GO:0004497">
    <property type="term" value="F:monooxygenase activity"/>
    <property type="evidence" value="ECO:0007669"/>
    <property type="project" value="InterPro"/>
</dbReference>
<dbReference type="InterPro" id="IPR002401">
    <property type="entry name" value="Cyt_P450_E_grp-I"/>
</dbReference>
<keyword evidence="3 4" id="KW-0408">Iron</keyword>
<feature type="region of interest" description="Disordered" evidence="5">
    <location>
        <begin position="734"/>
        <end position="766"/>
    </location>
</feature>
<dbReference type="SUPFAM" id="SSF48264">
    <property type="entry name" value="Cytochrome P450"/>
    <property type="match status" value="1"/>
</dbReference>
<protein>
    <submittedName>
        <fullName evidence="6">Cytochrome p450</fullName>
    </submittedName>
</protein>
<comment type="caution">
    <text evidence="6">The sequence shown here is derived from an EMBL/GenBank/DDBJ whole genome shotgun (WGS) entry which is preliminary data.</text>
</comment>
<dbReference type="OrthoDB" id="1486960at2759"/>
<dbReference type="GO" id="GO:0005506">
    <property type="term" value="F:iron ion binding"/>
    <property type="evidence" value="ECO:0007669"/>
    <property type="project" value="InterPro"/>
</dbReference>
<keyword evidence="2 4" id="KW-0479">Metal-binding</keyword>
<dbReference type="InterPro" id="IPR036396">
    <property type="entry name" value="Cyt_P450_sf"/>
</dbReference>
<evidence type="ECO:0000313" key="6">
    <source>
        <dbReference type="EMBL" id="KAF5202027.1"/>
    </source>
</evidence>
<dbReference type="PANTHER" id="PTHR47955:SF15">
    <property type="entry name" value="CYTOCHROME P450 71A2-LIKE"/>
    <property type="match status" value="1"/>
</dbReference>
<dbReference type="Gene3D" id="1.10.630.10">
    <property type="entry name" value="Cytochrome P450"/>
    <property type="match status" value="1"/>
</dbReference>
<name>A0A7J6WYN5_THATH</name>
<dbReference type="GO" id="GO:0016705">
    <property type="term" value="F:oxidoreductase activity, acting on paired donors, with incorporation or reduction of molecular oxygen"/>
    <property type="evidence" value="ECO:0007669"/>
    <property type="project" value="InterPro"/>
</dbReference>
<proteinExistence type="inferred from homology"/>
<evidence type="ECO:0000313" key="7">
    <source>
        <dbReference type="Proteomes" id="UP000554482"/>
    </source>
</evidence>
<dbReference type="InterPro" id="IPR001128">
    <property type="entry name" value="Cyt_P450"/>
</dbReference>
<evidence type="ECO:0000256" key="1">
    <source>
        <dbReference type="ARBA" id="ARBA00010617"/>
    </source>
</evidence>
<keyword evidence="4" id="KW-0349">Heme</keyword>
<dbReference type="GO" id="GO:0044550">
    <property type="term" value="P:secondary metabolite biosynthetic process"/>
    <property type="evidence" value="ECO:0007669"/>
    <property type="project" value="UniProtKB-ARBA"/>
</dbReference>
<organism evidence="6 7">
    <name type="scientific">Thalictrum thalictroides</name>
    <name type="common">Rue-anemone</name>
    <name type="synonym">Anemone thalictroides</name>
    <dbReference type="NCBI Taxonomy" id="46969"/>
    <lineage>
        <taxon>Eukaryota</taxon>
        <taxon>Viridiplantae</taxon>
        <taxon>Streptophyta</taxon>
        <taxon>Embryophyta</taxon>
        <taxon>Tracheophyta</taxon>
        <taxon>Spermatophyta</taxon>
        <taxon>Magnoliopsida</taxon>
        <taxon>Ranunculales</taxon>
        <taxon>Ranunculaceae</taxon>
        <taxon>Thalictroideae</taxon>
        <taxon>Thalictrum</taxon>
    </lineage>
</organism>
<dbReference type="InterPro" id="IPR017972">
    <property type="entry name" value="Cyt_P450_CS"/>
</dbReference>
<dbReference type="AlphaFoldDB" id="A0A7J6WYN5"/>
<dbReference type="PANTHER" id="PTHR47955">
    <property type="entry name" value="CYTOCHROME P450 FAMILY 71 PROTEIN"/>
    <property type="match status" value="1"/>
</dbReference>
<dbReference type="PRINTS" id="PR00463">
    <property type="entry name" value="EP450I"/>
</dbReference>
<feature type="binding site" description="axial binding residue" evidence="4">
    <location>
        <position position="418"/>
    </location>
    <ligand>
        <name>heme</name>
        <dbReference type="ChEBI" id="CHEBI:30413"/>
    </ligand>
    <ligandPart>
        <name>Fe</name>
        <dbReference type="ChEBI" id="CHEBI:18248"/>
    </ligandPart>
</feature>
<accession>A0A7J6WYN5</accession>
<evidence type="ECO:0000256" key="5">
    <source>
        <dbReference type="SAM" id="MobiDB-lite"/>
    </source>
</evidence>
<dbReference type="Proteomes" id="UP000554482">
    <property type="component" value="Unassembled WGS sequence"/>
</dbReference>
<evidence type="ECO:0000256" key="4">
    <source>
        <dbReference type="PIRSR" id="PIRSR602401-1"/>
    </source>
</evidence>
<dbReference type="GO" id="GO:0020037">
    <property type="term" value="F:heme binding"/>
    <property type="evidence" value="ECO:0007669"/>
    <property type="project" value="InterPro"/>
</dbReference>
<evidence type="ECO:0000256" key="3">
    <source>
        <dbReference type="ARBA" id="ARBA00023004"/>
    </source>
</evidence>
<dbReference type="PROSITE" id="PS00086">
    <property type="entry name" value="CYTOCHROME_P450"/>
    <property type="match status" value="1"/>
</dbReference>
<keyword evidence="7" id="KW-1185">Reference proteome</keyword>
<comment type="similarity">
    <text evidence="1">Belongs to the cytochrome P450 family.</text>
</comment>
<dbReference type="PRINTS" id="PR00385">
    <property type="entry name" value="P450"/>
</dbReference>
<dbReference type="EMBL" id="JABWDY010008667">
    <property type="protein sequence ID" value="KAF5202027.1"/>
    <property type="molecule type" value="Genomic_DNA"/>
</dbReference>
<sequence length="766" mass="85930">MVWLANRYRAEKLNLPPSPPRLPIIGNLHQLGSPLHRYLNKLSEKYGPIMLLHLGYFPIVVVSSAEIAREIKGTHDITFANRPHTTAMKMLSYGCINIGFSPYGEHWKRLRRVAQMELLNNKKVQSFRNVREEEIALMVQKITSASSVRSPVNLSELALTLANDIICRCALGTKDGGQDGKKKFAGEFFKLMTAFSFGDLFTSFGGWIDNITGLTGRIIKLTKDLDMYCDQIIDEHLVQNNLDDPDYNQDFVDVLLQVQKNDANFTRDTIKALILDMIIGATESTATTIEWTMAELLQNPNVMRKAQEEVRRVAGQNKMVKEEDLQKMEYLKLVVEESMRLRPGGGLNLVESSKATNVKGFHLPAKTTVLLNIWSIQRNSKYWERPDEFIPERFSNNDVNYGGHDFNLTPFGSGRRICPGRTKGYDEVEIIERGRGRVFSSKLTVTGARWLGKLLCQISVNSTAKGTTFIHEDRHYKIKAIVKSNEWGLYVHSLITSKKKGSRSACLCFPSGLNQEGWALFGEKIRDLFPANRANTSPPAQPQYLNNRVRSGITYAAAAACASKGNGNGNPQVILRSGSWWTPVILCRYDGVKADWFWVREKIKNVCGEVTMKITQEGEAIIVFKEEKDKDKLLSLPPLSTWEGTYSFRKWGPRDGAMDLNHLNGDANVKVIGIPYHLRVRSVVEALANSLIGILPENFCSDEGRDVTSLIARPPMDAGYMAPPLTTSAHSFPPGFEPHISNQGEDKQPDITAKPYGRNTNPFAEG</sequence>